<proteinExistence type="predicted"/>
<gene>
    <name evidence="1" type="ORF">MNBD_GAMMA19-1598</name>
</gene>
<dbReference type="PANTHER" id="PTHR40455">
    <property type="entry name" value="ANTITOXIN HIGA"/>
    <property type="match status" value="1"/>
</dbReference>
<dbReference type="EMBL" id="UOFV01000134">
    <property type="protein sequence ID" value="VAW98148.1"/>
    <property type="molecule type" value="Genomic_DNA"/>
</dbReference>
<dbReference type="GO" id="GO:0006355">
    <property type="term" value="P:regulation of DNA-templated transcription"/>
    <property type="evidence" value="ECO:0007669"/>
    <property type="project" value="InterPro"/>
</dbReference>
<evidence type="ECO:0000313" key="1">
    <source>
        <dbReference type="EMBL" id="VAW98148.1"/>
    </source>
</evidence>
<organism evidence="1">
    <name type="scientific">hydrothermal vent metagenome</name>
    <dbReference type="NCBI Taxonomy" id="652676"/>
    <lineage>
        <taxon>unclassified sequences</taxon>
        <taxon>metagenomes</taxon>
        <taxon>ecological metagenomes</taxon>
    </lineage>
</organism>
<protein>
    <submittedName>
        <fullName evidence="1">Helix-turn-helix motif</fullName>
    </submittedName>
</protein>
<dbReference type="PANTHER" id="PTHR40455:SF1">
    <property type="entry name" value="ANTITOXIN HIGA"/>
    <property type="match status" value="1"/>
</dbReference>
<reference evidence="1" key="1">
    <citation type="submission" date="2018-06" db="EMBL/GenBank/DDBJ databases">
        <authorList>
            <person name="Zhirakovskaya E."/>
        </authorList>
    </citation>
    <scope>NUCLEOTIDE SEQUENCE</scope>
</reference>
<dbReference type="AlphaFoldDB" id="A0A3B0ZX85"/>
<name>A0A3B0ZX85_9ZZZZ</name>
<dbReference type="GO" id="GO:0001046">
    <property type="term" value="F:core promoter sequence-specific DNA binding"/>
    <property type="evidence" value="ECO:0007669"/>
    <property type="project" value="TreeGrafter"/>
</dbReference>
<sequence>MDIRPIKTEADYEAALARIDELMDAQPDSPEGDELDILVVLLESYEEKHHPINAPDPIEAIRFRMDQLGLIDKDLTPYIGPSGRISEILNYKRKLTLTMIRQLHQGLKIPTESLIEDYELNTNHA</sequence>
<dbReference type="InterPro" id="IPR039060">
    <property type="entry name" value="Antitox_HigA"/>
</dbReference>
<accession>A0A3B0ZX85</accession>